<dbReference type="SMART" id="SM00245">
    <property type="entry name" value="TSPc"/>
    <property type="match status" value="1"/>
</dbReference>
<dbReference type="GO" id="GO:0007165">
    <property type="term" value="P:signal transduction"/>
    <property type="evidence" value="ECO:0007669"/>
    <property type="project" value="TreeGrafter"/>
</dbReference>
<accession>A0A8A0RS60</accession>
<dbReference type="InterPro" id="IPR041489">
    <property type="entry name" value="PDZ_6"/>
</dbReference>
<dbReference type="RefSeq" id="WP_206707679.1">
    <property type="nucleotide sequence ID" value="NZ_CP059066.1"/>
</dbReference>
<sequence>MNWKRQIALGMLLVLITAVATYGITVNYLSGSILTGSFRWITQKDLDIIRELEPLVEVIKTVDKRYIGDVEINRLVTGAIKGAIDSLNDPYSAYFTAEEFKNFMISIQGSFEGIGISVTMDDDGLVRVISPIEDTPGHKAGILPDDKIIQINDIPVKGLTLDEAVSLMRGPKGTKVTLHIKREGIDNILTFEIIRDSIELKTVRHRIIGDDIGYIRITSFDENTSKEFKKSLNELNSKKVRGLILDLRNNPGGLLNECVKVADELIGENLIVYTEDKSGNRTSEYRSGRNKINIPLVILINKYSASASEIVAGAVQDTKSGVLVGTKTFGKGSVQEPTVFKDGSGLKLTIAKYYLPSGRSIDGIGVEPDIVVELPKGVDIFNVSEEQDTQLQKAIEVIKTD</sequence>
<dbReference type="Gene3D" id="3.30.750.44">
    <property type="match status" value="1"/>
</dbReference>
<dbReference type="PANTHER" id="PTHR32060">
    <property type="entry name" value="TAIL-SPECIFIC PROTEASE"/>
    <property type="match status" value="1"/>
</dbReference>
<dbReference type="KEGG" id="kme:H0A61_02775"/>
<gene>
    <name evidence="7" type="primary">ctpA</name>
    <name evidence="7" type="ORF">H0A61_02775</name>
</gene>
<dbReference type="InterPro" id="IPR004447">
    <property type="entry name" value="Peptidase_S41A"/>
</dbReference>
<keyword evidence="3 5" id="KW-0378">Hydrolase</keyword>
<evidence type="ECO:0000259" key="6">
    <source>
        <dbReference type="PROSITE" id="PS50106"/>
    </source>
</evidence>
<keyword evidence="4 5" id="KW-0720">Serine protease</keyword>
<evidence type="ECO:0000256" key="4">
    <source>
        <dbReference type="ARBA" id="ARBA00022825"/>
    </source>
</evidence>
<evidence type="ECO:0000256" key="5">
    <source>
        <dbReference type="RuleBase" id="RU004404"/>
    </source>
</evidence>
<dbReference type="SUPFAM" id="SSF50156">
    <property type="entry name" value="PDZ domain-like"/>
    <property type="match status" value="1"/>
</dbReference>
<evidence type="ECO:0000256" key="3">
    <source>
        <dbReference type="ARBA" id="ARBA00022801"/>
    </source>
</evidence>
<feature type="domain" description="PDZ" evidence="6">
    <location>
        <begin position="104"/>
        <end position="169"/>
    </location>
</feature>
<dbReference type="Gene3D" id="3.90.226.10">
    <property type="entry name" value="2-enoyl-CoA Hydratase, Chain A, domain 1"/>
    <property type="match status" value="1"/>
</dbReference>
<dbReference type="SUPFAM" id="SSF52096">
    <property type="entry name" value="ClpP/crotonase"/>
    <property type="match status" value="1"/>
</dbReference>
<dbReference type="NCBIfam" id="TIGR00225">
    <property type="entry name" value="prc"/>
    <property type="match status" value="1"/>
</dbReference>
<dbReference type="CDD" id="cd06782">
    <property type="entry name" value="cpPDZ_CPP-like"/>
    <property type="match status" value="1"/>
</dbReference>
<dbReference type="Pfam" id="PF17820">
    <property type="entry name" value="PDZ_6"/>
    <property type="match status" value="1"/>
</dbReference>
<name>A0A8A0RS60_9FIRM</name>
<dbReference type="FunFam" id="3.90.226.10:FF:000029">
    <property type="entry name" value="Peptidase, S41 family"/>
    <property type="match status" value="1"/>
</dbReference>
<dbReference type="GO" id="GO:0030288">
    <property type="term" value="C:outer membrane-bounded periplasmic space"/>
    <property type="evidence" value="ECO:0007669"/>
    <property type="project" value="TreeGrafter"/>
</dbReference>
<dbReference type="PANTHER" id="PTHR32060:SF30">
    <property type="entry name" value="CARBOXY-TERMINAL PROCESSING PROTEASE CTPA"/>
    <property type="match status" value="1"/>
</dbReference>
<dbReference type="InterPro" id="IPR055210">
    <property type="entry name" value="CtpA/B_N"/>
</dbReference>
<reference evidence="7" key="1">
    <citation type="submission" date="2020-07" db="EMBL/GenBank/DDBJ databases">
        <title>Koleobacter methoxysyntrophicus gen. nov., sp. nov., a novel anaerobic bacterium isolated from deep subsurface oil field and proposal of Koleobacterales ord. nov. in the phylum Firmicutes.</title>
        <authorList>
            <person name="Sakamoto S."/>
            <person name="Tamaki H."/>
        </authorList>
    </citation>
    <scope>NUCLEOTIDE SEQUENCE</scope>
    <source>
        <strain evidence="7">NRmbB1</strain>
    </source>
</reference>
<keyword evidence="2 5" id="KW-0645">Protease</keyword>
<dbReference type="EMBL" id="CP059066">
    <property type="protein sequence ID" value="QSQ10370.1"/>
    <property type="molecule type" value="Genomic_DNA"/>
</dbReference>
<dbReference type="Gene3D" id="2.30.42.10">
    <property type="match status" value="1"/>
</dbReference>
<dbReference type="InterPro" id="IPR029045">
    <property type="entry name" value="ClpP/crotonase-like_dom_sf"/>
</dbReference>
<dbReference type="FunFam" id="2.30.42.10:FF:000063">
    <property type="entry name" value="Peptidase, S41 family"/>
    <property type="match status" value="1"/>
</dbReference>
<evidence type="ECO:0000313" key="7">
    <source>
        <dbReference type="EMBL" id="QSQ10370.1"/>
    </source>
</evidence>
<dbReference type="Pfam" id="PF03572">
    <property type="entry name" value="Peptidase_S41"/>
    <property type="match status" value="1"/>
</dbReference>
<dbReference type="Pfam" id="PF22694">
    <property type="entry name" value="CtpB_N-like"/>
    <property type="match status" value="1"/>
</dbReference>
<evidence type="ECO:0000256" key="1">
    <source>
        <dbReference type="ARBA" id="ARBA00009179"/>
    </source>
</evidence>
<evidence type="ECO:0000256" key="2">
    <source>
        <dbReference type="ARBA" id="ARBA00022670"/>
    </source>
</evidence>
<dbReference type="SMART" id="SM00228">
    <property type="entry name" value="PDZ"/>
    <property type="match status" value="1"/>
</dbReference>
<dbReference type="InterPro" id="IPR036034">
    <property type="entry name" value="PDZ_sf"/>
</dbReference>
<comment type="similarity">
    <text evidence="1 5">Belongs to the peptidase S41A family.</text>
</comment>
<dbReference type="AlphaFoldDB" id="A0A8A0RS60"/>
<evidence type="ECO:0000313" key="8">
    <source>
        <dbReference type="Proteomes" id="UP000662904"/>
    </source>
</evidence>
<proteinExistence type="inferred from homology"/>
<dbReference type="CDD" id="cd07560">
    <property type="entry name" value="Peptidase_S41_CPP"/>
    <property type="match status" value="1"/>
</dbReference>
<dbReference type="GO" id="GO:0004252">
    <property type="term" value="F:serine-type endopeptidase activity"/>
    <property type="evidence" value="ECO:0007669"/>
    <property type="project" value="UniProtKB-EC"/>
</dbReference>
<dbReference type="EC" id="3.4.21.102" evidence="7"/>
<dbReference type="GO" id="GO:0006508">
    <property type="term" value="P:proteolysis"/>
    <property type="evidence" value="ECO:0007669"/>
    <property type="project" value="UniProtKB-KW"/>
</dbReference>
<protein>
    <submittedName>
        <fullName evidence="7">Carboxy-terminal processing protease CtpA</fullName>
        <ecNumber evidence="7">3.4.21.102</ecNumber>
    </submittedName>
</protein>
<keyword evidence="8" id="KW-1185">Reference proteome</keyword>
<dbReference type="Proteomes" id="UP000662904">
    <property type="component" value="Chromosome"/>
</dbReference>
<dbReference type="InterPro" id="IPR005151">
    <property type="entry name" value="Tail-specific_protease"/>
</dbReference>
<organism evidence="7 8">
    <name type="scientific">Koleobacter methoxysyntrophicus</name>
    <dbReference type="NCBI Taxonomy" id="2751313"/>
    <lineage>
        <taxon>Bacteria</taxon>
        <taxon>Bacillati</taxon>
        <taxon>Bacillota</taxon>
        <taxon>Clostridia</taxon>
        <taxon>Koleobacterales</taxon>
        <taxon>Koleobacteraceae</taxon>
        <taxon>Koleobacter</taxon>
    </lineage>
</organism>
<dbReference type="InterPro" id="IPR001478">
    <property type="entry name" value="PDZ"/>
</dbReference>
<dbReference type="PROSITE" id="PS50106">
    <property type="entry name" value="PDZ"/>
    <property type="match status" value="1"/>
</dbReference>